<evidence type="ECO:0000256" key="2">
    <source>
        <dbReference type="ARBA" id="ARBA00023015"/>
    </source>
</evidence>
<dbReference type="Gene3D" id="1.10.10.10">
    <property type="entry name" value="Winged helix-like DNA-binding domain superfamily/Winged helix DNA-binding domain"/>
    <property type="match status" value="1"/>
</dbReference>
<evidence type="ECO:0000256" key="4">
    <source>
        <dbReference type="ARBA" id="ARBA00023163"/>
    </source>
</evidence>
<gene>
    <name evidence="6" type="ORF">KKP3000_002727</name>
</gene>
<keyword evidence="3" id="KW-0238">DNA-binding</keyword>
<dbReference type="InterPro" id="IPR036388">
    <property type="entry name" value="WH-like_DNA-bd_sf"/>
</dbReference>
<evidence type="ECO:0000259" key="5">
    <source>
        <dbReference type="PROSITE" id="PS50931"/>
    </source>
</evidence>
<sequence length="303" mass="34692">MELSWLTTFITAAEEGNFRRAADRLHVAQSTVTLHIQNIEDALKTQLFDRVGRSVQLNPTGLGFLRYAKSMMENYNESIEFVARHLQGYQETIKISVSTLIATTYLPRWIREFRKVNQEIEFSIEVTESSSVVESVVNHECDIGIGRIPIVHERIKSIELYTDPIVCVGPHGVGVRDGRELSTESIFRENLLFTYNHPLYWDDLLFQLRRHVSNVRTMKVSKVHVSVEWIKEGMGISFLPLTTVKDAVEKGSIDVIPFSYFALPSAHTYLLTRKNQNQTINRFIELISKKDLMPTELNYGAGV</sequence>
<dbReference type="PANTHER" id="PTHR30126">
    <property type="entry name" value="HTH-TYPE TRANSCRIPTIONAL REGULATOR"/>
    <property type="match status" value="1"/>
</dbReference>
<dbReference type="Proteomes" id="UP001579974">
    <property type="component" value="Unassembled WGS sequence"/>
</dbReference>
<keyword evidence="7" id="KW-1185">Reference proteome</keyword>
<dbReference type="RefSeq" id="WP_275475479.1">
    <property type="nucleotide sequence ID" value="NZ_CP162940.1"/>
</dbReference>
<keyword evidence="2" id="KW-0805">Transcription regulation</keyword>
<dbReference type="PROSITE" id="PS50931">
    <property type="entry name" value="HTH_LYSR"/>
    <property type="match status" value="1"/>
</dbReference>
<dbReference type="PANTHER" id="PTHR30126:SF64">
    <property type="entry name" value="HTH-TYPE TRANSCRIPTIONAL REGULATOR CITR"/>
    <property type="match status" value="1"/>
</dbReference>
<feature type="domain" description="HTH lysR-type" evidence="5">
    <location>
        <begin position="1"/>
        <end position="58"/>
    </location>
</feature>
<dbReference type="InterPro" id="IPR036390">
    <property type="entry name" value="WH_DNA-bd_sf"/>
</dbReference>
<reference evidence="6 7" key="1">
    <citation type="journal article" date="2024" name="Int. J. Mol. Sci.">
        <title>Exploration of Alicyclobacillus spp. Genome in Search of Antibiotic Resistance.</title>
        <authorList>
            <person name="Bucka-Kolendo J."/>
            <person name="Kiousi D.E."/>
            <person name="Dekowska A."/>
            <person name="Mikolajczuk-Szczyrba A."/>
            <person name="Karadedos D.M."/>
            <person name="Michael P."/>
            <person name="Galanis A."/>
            <person name="Sokolowska B."/>
        </authorList>
    </citation>
    <scope>NUCLEOTIDE SEQUENCE [LARGE SCALE GENOMIC DNA]</scope>
    <source>
        <strain evidence="6 7">KKP 3000</strain>
    </source>
</reference>
<dbReference type="Pfam" id="PF03466">
    <property type="entry name" value="LysR_substrate"/>
    <property type="match status" value="1"/>
</dbReference>
<dbReference type="CDD" id="cd05466">
    <property type="entry name" value="PBP2_LTTR_substrate"/>
    <property type="match status" value="1"/>
</dbReference>
<accession>A0ABV5AB21</accession>
<dbReference type="SUPFAM" id="SSF46785">
    <property type="entry name" value="Winged helix' DNA-binding domain"/>
    <property type="match status" value="1"/>
</dbReference>
<dbReference type="InterPro" id="IPR005119">
    <property type="entry name" value="LysR_subst-bd"/>
</dbReference>
<dbReference type="InterPro" id="IPR000847">
    <property type="entry name" value="LysR_HTH_N"/>
</dbReference>
<organism evidence="6 7">
    <name type="scientific">Alicyclobacillus fastidiosus</name>
    <dbReference type="NCBI Taxonomy" id="392011"/>
    <lineage>
        <taxon>Bacteria</taxon>
        <taxon>Bacillati</taxon>
        <taxon>Bacillota</taxon>
        <taxon>Bacilli</taxon>
        <taxon>Bacillales</taxon>
        <taxon>Alicyclobacillaceae</taxon>
        <taxon>Alicyclobacillus</taxon>
    </lineage>
</organism>
<protein>
    <submittedName>
        <fullName evidence="6">LysR family transcriptional regulator</fullName>
    </submittedName>
</protein>
<evidence type="ECO:0000313" key="6">
    <source>
        <dbReference type="EMBL" id="MFB5189455.1"/>
    </source>
</evidence>
<comment type="similarity">
    <text evidence="1">Belongs to the LysR transcriptional regulatory family.</text>
</comment>
<dbReference type="Gene3D" id="3.40.190.290">
    <property type="match status" value="1"/>
</dbReference>
<evidence type="ECO:0000256" key="3">
    <source>
        <dbReference type="ARBA" id="ARBA00023125"/>
    </source>
</evidence>
<evidence type="ECO:0000313" key="7">
    <source>
        <dbReference type="Proteomes" id="UP001579974"/>
    </source>
</evidence>
<proteinExistence type="inferred from homology"/>
<dbReference type="Pfam" id="PF00126">
    <property type="entry name" value="HTH_1"/>
    <property type="match status" value="1"/>
</dbReference>
<keyword evidence="4" id="KW-0804">Transcription</keyword>
<comment type="caution">
    <text evidence="6">The sequence shown here is derived from an EMBL/GenBank/DDBJ whole genome shotgun (WGS) entry which is preliminary data.</text>
</comment>
<dbReference type="EMBL" id="JBDXSU010000003">
    <property type="protein sequence ID" value="MFB5189455.1"/>
    <property type="molecule type" value="Genomic_DNA"/>
</dbReference>
<evidence type="ECO:0000256" key="1">
    <source>
        <dbReference type="ARBA" id="ARBA00009437"/>
    </source>
</evidence>
<name>A0ABV5AB21_9BACL</name>
<dbReference type="PRINTS" id="PR00039">
    <property type="entry name" value="HTHLYSR"/>
</dbReference>
<dbReference type="SUPFAM" id="SSF53850">
    <property type="entry name" value="Periplasmic binding protein-like II"/>
    <property type="match status" value="1"/>
</dbReference>